<dbReference type="EMBL" id="CP033219">
    <property type="protein sequence ID" value="AZV77189.1"/>
    <property type="molecule type" value="Genomic_DNA"/>
</dbReference>
<dbReference type="Gene3D" id="3.40.50.300">
    <property type="entry name" value="P-loop containing nucleotide triphosphate hydrolases"/>
    <property type="match status" value="1"/>
</dbReference>
<dbReference type="KEGG" id="sedi:EBB79_04325"/>
<sequence>MNMQTSHVMAPPAPKGVEQMKLPAVMMRDILLKTIFRKTVNMVTEIAAAICLPISVTQELVDAAREQKLLEATGTLNANSGNEMGYQLTDAGKARALDALNQSEYFGAMPVPLDVYREQVKRQSIRNIQVTRDQLTNAMGHLVLPSSLLDHLGPAVSAGRSILMYGPPGNGKSSISNGIRDALGDQVYVPFAIEYAGQVITVYDPIVHTEVEQEQDDPNALRRSRRFDSRYVCCQRPTVVTGGELSLSMLDLVYNPTARTYQAPLQLKSTGGIFIVDDLGRQAESPQSLINRWIVPLEESKDILALQSGEKFEVPFDTLVIFSTNFHPNEIFDTAALRRIFFKIKIDGPSQENFLKIFALVARKKGMALDEATLVHLLKNKYPTIDNIYANYQPVFLIDQMIAICEFEGIPYQMSPDLIDRAWANMFVKDEVIVK</sequence>
<dbReference type="InterPro" id="IPR027417">
    <property type="entry name" value="P-loop_NTPase"/>
</dbReference>
<dbReference type="AlphaFoldDB" id="A0A3T0MZM2"/>
<evidence type="ECO:0000313" key="1">
    <source>
        <dbReference type="EMBL" id="AZV77189.1"/>
    </source>
</evidence>
<dbReference type="OrthoDB" id="9783370at2"/>
<proteinExistence type="predicted"/>
<dbReference type="RefSeq" id="WP_127747740.1">
    <property type="nucleotide sequence ID" value="NZ_CP033219.1"/>
</dbReference>
<dbReference type="SUPFAM" id="SSF52540">
    <property type="entry name" value="P-loop containing nucleoside triphosphate hydrolases"/>
    <property type="match status" value="1"/>
</dbReference>
<keyword evidence="2" id="KW-1185">Reference proteome</keyword>
<protein>
    <submittedName>
        <fullName evidence="1">ATPase</fullName>
    </submittedName>
</protein>
<organism evidence="1 2">
    <name type="scientific">Parasedimentitalea marina</name>
    <dbReference type="NCBI Taxonomy" id="2483033"/>
    <lineage>
        <taxon>Bacteria</taxon>
        <taxon>Pseudomonadati</taxon>
        <taxon>Pseudomonadota</taxon>
        <taxon>Alphaproteobacteria</taxon>
        <taxon>Rhodobacterales</taxon>
        <taxon>Paracoccaceae</taxon>
        <taxon>Parasedimentitalea</taxon>
    </lineage>
</organism>
<gene>
    <name evidence="1" type="ORF">EBB79_04325</name>
</gene>
<name>A0A3T0MZM2_9RHOB</name>
<reference evidence="1 2" key="1">
    <citation type="submission" date="2018-10" db="EMBL/GenBank/DDBJ databases">
        <title>Parasedimentitalea marina sp. nov., a psychrophilic bacterium isolated from deep seawater of the New Britain Trench.</title>
        <authorList>
            <person name="Cao J."/>
        </authorList>
    </citation>
    <scope>NUCLEOTIDE SEQUENCE [LARGE SCALE GENOMIC DNA]</scope>
    <source>
        <strain evidence="1 2">W43</strain>
    </source>
</reference>
<dbReference type="Proteomes" id="UP000283063">
    <property type="component" value="Chromosome"/>
</dbReference>
<evidence type="ECO:0000313" key="2">
    <source>
        <dbReference type="Proteomes" id="UP000283063"/>
    </source>
</evidence>
<accession>A0A3T0MZM2</accession>